<protein>
    <submittedName>
        <fullName evidence="1">TetR family transcriptional regulator C-terminal domain-containing protein</fullName>
    </submittedName>
</protein>
<dbReference type="AlphaFoldDB" id="A0AB35T678"/>
<organism evidence="1 2">
    <name type="scientific">Rubrobacter radiotolerans</name>
    <name type="common">Arthrobacter radiotolerans</name>
    <dbReference type="NCBI Taxonomy" id="42256"/>
    <lineage>
        <taxon>Bacteria</taxon>
        <taxon>Bacillati</taxon>
        <taxon>Actinomycetota</taxon>
        <taxon>Rubrobacteria</taxon>
        <taxon>Rubrobacterales</taxon>
        <taxon>Rubrobacteraceae</taxon>
        <taxon>Rubrobacter</taxon>
    </lineage>
</organism>
<dbReference type="Proteomes" id="UP001281130">
    <property type="component" value="Unassembled WGS sequence"/>
</dbReference>
<evidence type="ECO:0000313" key="2">
    <source>
        <dbReference type="Proteomes" id="UP001281130"/>
    </source>
</evidence>
<gene>
    <name evidence="1" type="ORF">SIL72_15355</name>
</gene>
<reference evidence="1" key="1">
    <citation type="submission" date="2023-11" db="EMBL/GenBank/DDBJ databases">
        <title>MicrobeMod: A computational toolkit for identifying prokaryotic methylation and restriction-modification with nanopore sequencing.</title>
        <authorList>
            <person name="Crits-Christoph A."/>
            <person name="Kang S.C."/>
            <person name="Lee H."/>
            <person name="Ostrov N."/>
        </authorList>
    </citation>
    <scope>NUCLEOTIDE SEQUENCE</scope>
    <source>
        <strain evidence="1">ATCC 51242</strain>
    </source>
</reference>
<dbReference type="SUPFAM" id="SSF48498">
    <property type="entry name" value="Tetracyclin repressor-like, C-terminal domain"/>
    <property type="match status" value="1"/>
</dbReference>
<dbReference type="InterPro" id="IPR036271">
    <property type="entry name" value="Tet_transcr_reg_TetR-rel_C_sf"/>
</dbReference>
<evidence type="ECO:0000313" key="1">
    <source>
        <dbReference type="EMBL" id="MDX5895404.1"/>
    </source>
</evidence>
<sequence length="60" mass="6392">MRLLRTAKEAGQVGEDLDADLVVRRLLSAADGLAVRVLIGQLGAPEAVSILHNELESVLE</sequence>
<name>A0AB35T678_RUBRA</name>
<comment type="caution">
    <text evidence="1">The sequence shown here is derived from an EMBL/GenBank/DDBJ whole genome shotgun (WGS) entry which is preliminary data.</text>
</comment>
<dbReference type="Gene3D" id="1.10.357.10">
    <property type="entry name" value="Tetracycline Repressor, domain 2"/>
    <property type="match status" value="1"/>
</dbReference>
<accession>A0AB35T678</accession>
<dbReference type="EMBL" id="JAWXXX010000002">
    <property type="protein sequence ID" value="MDX5895404.1"/>
    <property type="molecule type" value="Genomic_DNA"/>
</dbReference>
<dbReference type="RefSeq" id="WP_041338601.1">
    <property type="nucleotide sequence ID" value="NZ_CP007515.1"/>
</dbReference>
<proteinExistence type="predicted"/>